<feature type="compositionally biased region" description="Polar residues" evidence="1">
    <location>
        <begin position="34"/>
        <end position="49"/>
    </location>
</feature>
<reference evidence="2" key="2">
    <citation type="journal article" date="2015" name="Data Brief">
        <title>Shoot transcriptome of the giant reed, Arundo donax.</title>
        <authorList>
            <person name="Barrero R.A."/>
            <person name="Guerrero F.D."/>
            <person name="Moolhuijzen P."/>
            <person name="Goolsby J.A."/>
            <person name="Tidwell J."/>
            <person name="Bellgard S.E."/>
            <person name="Bellgard M.I."/>
        </authorList>
    </citation>
    <scope>NUCLEOTIDE SEQUENCE</scope>
    <source>
        <tissue evidence="2">Shoot tissue taken approximately 20 cm above the soil surface</tissue>
    </source>
</reference>
<sequence>MRAPRLVFTKESTPKLTEAGAPHAPASDEYTHARVTTSISSEPTKTTTKGPPWQSPWSQPAAAQRTAAG</sequence>
<name>A0A0A9A094_ARUDO</name>
<protein>
    <submittedName>
        <fullName evidence="2">Uncharacterized protein</fullName>
    </submittedName>
</protein>
<proteinExistence type="predicted"/>
<accession>A0A0A9A094</accession>
<dbReference type="AlphaFoldDB" id="A0A0A9A094"/>
<organism evidence="2">
    <name type="scientific">Arundo donax</name>
    <name type="common">Giant reed</name>
    <name type="synonym">Donax arundinaceus</name>
    <dbReference type="NCBI Taxonomy" id="35708"/>
    <lineage>
        <taxon>Eukaryota</taxon>
        <taxon>Viridiplantae</taxon>
        <taxon>Streptophyta</taxon>
        <taxon>Embryophyta</taxon>
        <taxon>Tracheophyta</taxon>
        <taxon>Spermatophyta</taxon>
        <taxon>Magnoliopsida</taxon>
        <taxon>Liliopsida</taxon>
        <taxon>Poales</taxon>
        <taxon>Poaceae</taxon>
        <taxon>PACMAD clade</taxon>
        <taxon>Arundinoideae</taxon>
        <taxon>Arundineae</taxon>
        <taxon>Arundo</taxon>
    </lineage>
</organism>
<reference evidence="2" key="1">
    <citation type="submission" date="2014-09" db="EMBL/GenBank/DDBJ databases">
        <authorList>
            <person name="Magalhaes I.L.F."/>
            <person name="Oliveira U."/>
            <person name="Santos F.R."/>
            <person name="Vidigal T.H.D.A."/>
            <person name="Brescovit A.D."/>
            <person name="Santos A.J."/>
        </authorList>
    </citation>
    <scope>NUCLEOTIDE SEQUENCE</scope>
    <source>
        <tissue evidence="2">Shoot tissue taken approximately 20 cm above the soil surface</tissue>
    </source>
</reference>
<evidence type="ECO:0000256" key="1">
    <source>
        <dbReference type="SAM" id="MobiDB-lite"/>
    </source>
</evidence>
<dbReference type="EMBL" id="GBRH01255465">
    <property type="protein sequence ID" value="JAD42430.1"/>
    <property type="molecule type" value="Transcribed_RNA"/>
</dbReference>
<feature type="region of interest" description="Disordered" evidence="1">
    <location>
        <begin position="1"/>
        <end position="69"/>
    </location>
</feature>
<evidence type="ECO:0000313" key="2">
    <source>
        <dbReference type="EMBL" id="JAD42430.1"/>
    </source>
</evidence>